<reference evidence="2" key="1">
    <citation type="journal article" date="2019" name="Int. J. Syst. Evol. Microbiol.">
        <title>The Global Catalogue of Microorganisms (GCM) 10K type strain sequencing project: providing services to taxonomists for standard genome sequencing and annotation.</title>
        <authorList>
            <consortium name="The Broad Institute Genomics Platform"/>
            <consortium name="The Broad Institute Genome Sequencing Center for Infectious Disease"/>
            <person name="Wu L."/>
            <person name="Ma J."/>
        </authorList>
    </citation>
    <scope>NUCLEOTIDE SEQUENCE [LARGE SCALE GENOMIC DNA]</scope>
    <source>
        <strain evidence="2">JCM 4087</strain>
    </source>
</reference>
<protein>
    <submittedName>
        <fullName evidence="1">Uncharacterized protein</fullName>
    </submittedName>
</protein>
<comment type="caution">
    <text evidence="1">The sequence shown here is derived from an EMBL/GenBank/DDBJ whole genome shotgun (WGS) entry which is preliminary data.</text>
</comment>
<dbReference type="EMBL" id="JBHSPH010000002">
    <property type="protein sequence ID" value="MFC5862085.1"/>
    <property type="molecule type" value="Genomic_DNA"/>
</dbReference>
<keyword evidence="2" id="KW-1185">Reference proteome</keyword>
<name>A0ABW1EDG7_9BACT</name>
<organism evidence="1 2">
    <name type="scientific">Acidicapsa dinghuensis</name>
    <dbReference type="NCBI Taxonomy" id="2218256"/>
    <lineage>
        <taxon>Bacteria</taxon>
        <taxon>Pseudomonadati</taxon>
        <taxon>Acidobacteriota</taxon>
        <taxon>Terriglobia</taxon>
        <taxon>Terriglobales</taxon>
        <taxon>Acidobacteriaceae</taxon>
        <taxon>Acidicapsa</taxon>
    </lineage>
</organism>
<evidence type="ECO:0000313" key="2">
    <source>
        <dbReference type="Proteomes" id="UP001596091"/>
    </source>
</evidence>
<evidence type="ECO:0000313" key="1">
    <source>
        <dbReference type="EMBL" id="MFC5862085.1"/>
    </source>
</evidence>
<accession>A0ABW1EDG7</accession>
<proteinExistence type="predicted"/>
<sequence>MSGNSAGRLIDDSNHARSGKGVKVTLDFTIDLSLVRKQKRALIGLSEGSTVTFDQQEAAEGMLNMIDYIQDAILEQGLASEEEVYPKLPQLFESQPSILIDAA</sequence>
<dbReference type="RefSeq" id="WP_263338165.1">
    <property type="nucleotide sequence ID" value="NZ_JAGSYH010000004.1"/>
</dbReference>
<dbReference type="Proteomes" id="UP001596091">
    <property type="component" value="Unassembled WGS sequence"/>
</dbReference>
<gene>
    <name evidence="1" type="ORF">ACFPT7_07255</name>
</gene>